<name>A0A1B8ARH7_FUSPO</name>
<proteinExistence type="predicted"/>
<evidence type="ECO:0000313" key="4">
    <source>
        <dbReference type="Proteomes" id="UP000091967"/>
    </source>
</evidence>
<dbReference type="EMBL" id="LYXU01000003">
    <property type="protein sequence ID" value="OBS22941.1"/>
    <property type="molecule type" value="Genomic_DNA"/>
</dbReference>
<organism evidence="3 4">
    <name type="scientific">Fusarium poae</name>
    <dbReference type="NCBI Taxonomy" id="36050"/>
    <lineage>
        <taxon>Eukaryota</taxon>
        <taxon>Fungi</taxon>
        <taxon>Dikarya</taxon>
        <taxon>Ascomycota</taxon>
        <taxon>Pezizomycotina</taxon>
        <taxon>Sordariomycetes</taxon>
        <taxon>Hypocreomycetidae</taxon>
        <taxon>Hypocreales</taxon>
        <taxon>Nectriaceae</taxon>
        <taxon>Fusarium</taxon>
    </lineage>
</organism>
<protein>
    <recommendedName>
        <fullName evidence="2">DUF7908 domain-containing protein</fullName>
    </recommendedName>
</protein>
<gene>
    <name evidence="3" type="ORF">FPOA_09262</name>
</gene>
<evidence type="ECO:0000313" key="3">
    <source>
        <dbReference type="EMBL" id="OBS22941.1"/>
    </source>
</evidence>
<dbReference type="OMA" id="WYPFLAF"/>
<sequence length="377" mass="39078">MKWQPFLALGRTLQSVTGLELIGESDLDGGVICYTYLSTYLVPADAATTGRVLPTAVLPTSRGILPPYFTNHSTSLPPFTFPSEPDSSDIVQEPTSVNLLTSSDFAVPTSESGSLLLPDPATSIGSPATTSGVISGQDVIFFVAPTTDESRRFIKRAPGRFIGGNDAVEICTNAAVFSLADGQLLDNGDPVYYAGEPYEQFGGQGPPPDGAITREFTTVNGLLTFSSSSLPGNGAGFCRDDSGQVYITFGSSPPGCDPVSIRVYPIEQCQNGQIIGLDDATPTEPNQSSTIAKPTSTAFPTVTSRFGSSSTIIGVVTASTQVSHSSDASPGTIETTQSSEPTQSPGQSTTGIVTTATSDSPISSLSSSPPTVETSLF</sequence>
<evidence type="ECO:0000256" key="1">
    <source>
        <dbReference type="SAM" id="MobiDB-lite"/>
    </source>
</evidence>
<dbReference type="STRING" id="36050.A0A1B8ARH7"/>
<dbReference type="InterPro" id="IPR057230">
    <property type="entry name" value="DUF7908"/>
</dbReference>
<evidence type="ECO:0000259" key="2">
    <source>
        <dbReference type="Pfam" id="PF25485"/>
    </source>
</evidence>
<feature type="compositionally biased region" description="Polar residues" evidence="1">
    <location>
        <begin position="320"/>
        <end position="356"/>
    </location>
</feature>
<feature type="region of interest" description="Disordered" evidence="1">
    <location>
        <begin position="320"/>
        <end position="377"/>
    </location>
</feature>
<feature type="domain" description="DUF7908" evidence="2">
    <location>
        <begin position="139"/>
        <end position="265"/>
    </location>
</feature>
<dbReference type="Proteomes" id="UP000091967">
    <property type="component" value="Unassembled WGS sequence"/>
</dbReference>
<feature type="compositionally biased region" description="Low complexity" evidence="1">
    <location>
        <begin position="357"/>
        <end position="377"/>
    </location>
</feature>
<dbReference type="Pfam" id="PF25485">
    <property type="entry name" value="DUF7908"/>
    <property type="match status" value="1"/>
</dbReference>
<reference evidence="3 4" key="1">
    <citation type="submission" date="2016-06" db="EMBL/GenBank/DDBJ databases">
        <title>Living apart together: crosstalk between the core and supernumerary genomes in a fungal plant pathogen.</title>
        <authorList>
            <person name="Vanheule A."/>
            <person name="Audenaert K."/>
            <person name="Warris S."/>
            <person name="Van De Geest H."/>
            <person name="Schijlen E."/>
            <person name="Hofte M."/>
            <person name="De Saeger S."/>
            <person name="Haesaert G."/>
            <person name="Waalwijk C."/>
            <person name="Van Der Lee T."/>
        </authorList>
    </citation>
    <scope>NUCLEOTIDE SEQUENCE [LARGE SCALE GENOMIC DNA]</scope>
    <source>
        <strain evidence="3 4">2516</strain>
    </source>
</reference>
<dbReference type="AlphaFoldDB" id="A0A1B8ARH7"/>
<keyword evidence="4" id="KW-1185">Reference proteome</keyword>
<accession>A0A1B8ARH7</accession>
<comment type="caution">
    <text evidence="3">The sequence shown here is derived from an EMBL/GenBank/DDBJ whole genome shotgun (WGS) entry which is preliminary data.</text>
</comment>